<dbReference type="GO" id="GO:0072659">
    <property type="term" value="P:protein localization to plasma membrane"/>
    <property type="evidence" value="ECO:0007669"/>
    <property type="project" value="InterPro"/>
</dbReference>
<gene>
    <name evidence="2" type="ORF">BCR42DRAFT_406264</name>
</gene>
<dbReference type="PANTHER" id="PTHR47766:SF1">
    <property type="entry name" value="PROTEIN EFR3"/>
    <property type="match status" value="1"/>
</dbReference>
<protein>
    <recommendedName>
        <fullName evidence="4">Protein EFR3</fullName>
    </recommendedName>
</protein>
<evidence type="ECO:0008006" key="4">
    <source>
        <dbReference type="Google" id="ProtNLM"/>
    </source>
</evidence>
<evidence type="ECO:0000256" key="1">
    <source>
        <dbReference type="ARBA" id="ARBA00010216"/>
    </source>
</evidence>
<proteinExistence type="inferred from homology"/>
<dbReference type="PANTHER" id="PTHR47766">
    <property type="entry name" value="PROTEIN EFR3"/>
    <property type="match status" value="1"/>
</dbReference>
<accession>A0A1X2IUK7</accession>
<dbReference type="OrthoDB" id="19232at2759"/>
<dbReference type="Pfam" id="PF21072">
    <property type="entry name" value="EFR3"/>
    <property type="match status" value="1"/>
</dbReference>
<comment type="similarity">
    <text evidence="1">Belongs to the EFR3 family.</text>
</comment>
<evidence type="ECO:0000313" key="3">
    <source>
        <dbReference type="Proteomes" id="UP000193560"/>
    </source>
</evidence>
<evidence type="ECO:0000313" key="2">
    <source>
        <dbReference type="EMBL" id="ORZ22475.1"/>
    </source>
</evidence>
<reference evidence="2 3" key="1">
    <citation type="submission" date="2016-07" db="EMBL/GenBank/DDBJ databases">
        <title>Pervasive Adenine N6-methylation of Active Genes in Fungi.</title>
        <authorList>
            <consortium name="DOE Joint Genome Institute"/>
            <person name="Mondo S.J."/>
            <person name="Dannebaum R.O."/>
            <person name="Kuo R.C."/>
            <person name="Labutti K."/>
            <person name="Haridas S."/>
            <person name="Kuo A."/>
            <person name="Salamov A."/>
            <person name="Ahrendt S.R."/>
            <person name="Lipzen A."/>
            <person name="Sullivan W."/>
            <person name="Andreopoulos W.B."/>
            <person name="Clum A."/>
            <person name="Lindquist E."/>
            <person name="Daum C."/>
            <person name="Ramamoorthy G.K."/>
            <person name="Gryganskyi A."/>
            <person name="Culley D."/>
            <person name="Magnuson J.K."/>
            <person name="James T.Y."/>
            <person name="O'Malley M.A."/>
            <person name="Stajich J.E."/>
            <person name="Spatafora J.W."/>
            <person name="Visel A."/>
            <person name="Grigoriev I.V."/>
        </authorList>
    </citation>
    <scope>NUCLEOTIDE SEQUENCE [LARGE SCALE GENOMIC DNA]</scope>
    <source>
        <strain evidence="2 3">NRRL 1336</strain>
    </source>
</reference>
<dbReference type="InterPro" id="IPR039786">
    <property type="entry name" value="EFR3"/>
</dbReference>
<organism evidence="2 3">
    <name type="scientific">Absidia repens</name>
    <dbReference type="NCBI Taxonomy" id="90262"/>
    <lineage>
        <taxon>Eukaryota</taxon>
        <taxon>Fungi</taxon>
        <taxon>Fungi incertae sedis</taxon>
        <taxon>Mucoromycota</taxon>
        <taxon>Mucoromycotina</taxon>
        <taxon>Mucoromycetes</taxon>
        <taxon>Mucorales</taxon>
        <taxon>Cunninghamellaceae</taxon>
        <taxon>Absidia</taxon>
    </lineage>
</organism>
<dbReference type="Proteomes" id="UP000193560">
    <property type="component" value="Unassembled WGS sequence"/>
</dbReference>
<dbReference type="InterPro" id="IPR049150">
    <property type="entry name" value="EFR3_HEAT-like_rpt"/>
</dbReference>
<keyword evidence="3" id="KW-1185">Reference proteome</keyword>
<dbReference type="AlphaFoldDB" id="A0A1X2IUK7"/>
<name>A0A1X2IUK7_9FUNG</name>
<comment type="caution">
    <text evidence="2">The sequence shown here is derived from an EMBL/GenBank/DDBJ whole genome shotgun (WGS) entry which is preliminary data.</text>
</comment>
<sequence>MHLYVKHATLINNCYPEKEGESGSRSSELSYLTFYASSRPVKLTKVGLFLEKKVERDVAKGRKQHNIVSLEILRSLIQACHRDLNLFSKYIVKILSLVLDTKDKDIQLIDLASETFVVFCTYHDGTTLGVDAEFTSDYEALIKKFAGFCTFKNNDDTLTSQMEYIGHRGLQACVVSPALQASNYKTQLGIVMPPIIVTLAKSKQPVNDLVKSKKIPDLKQSALDNNLIGENMAALFAAKTVALLFEKSNGAGVRLALSPLMGYMDAKQKWWPPNFAVASLELVLNSLQPQYRYLLVSEILQQFESTKSQSIVGKQASLVSVLDTVLNANLPLVGISVLEVLNSLFGHLIKSLQGGRQFREQEPNGSDDEQATFEYAIHQGLAHSIAGLTSHTYYQNQLDDITGYLLAKLRVGTTLEQVEGLSLAQYRHVTLKCLDLIASNDKDISADNSDASSSDTSSNHDSDQLISSYSGATISLETWVPAFGLLVDTQAHTRIEFAMTLVRYLNANADDDLNVGSFPKHTLNQHGDVMFINSLQQSIAQWAILDDFGVQDVQALYHLLCALTRRFGADGTIKTMPLVFQLQTLVKQGNVGQTSRQRALAAVVVEYLDMVGQFYHVDRLVHYVNQVRSERLQNKEYSTVEFASTTTKKGSVSSFDHLEPENTTPVDAFLDRHVVVEILSKDAPLRDEDDTHGLDLESKLYVEWGSEAFVNQERSFRIRTSRNLDEVKPKLATPWISTDFTQTQEGKKQTIKVENLKEALTAMTSGNEENEANGAVDGLHILTSSSLAKRTKDTRPDVTSLLSGLSVGTTQSSSLVNPPYTS</sequence>
<dbReference type="STRING" id="90262.A0A1X2IUK7"/>
<dbReference type="EMBL" id="MCGE01000004">
    <property type="protein sequence ID" value="ORZ22475.1"/>
    <property type="molecule type" value="Genomic_DNA"/>
</dbReference>